<dbReference type="EMBL" id="VCPC01000002">
    <property type="protein sequence ID" value="TMV13098.1"/>
    <property type="molecule type" value="Genomic_DNA"/>
</dbReference>
<keyword evidence="6" id="KW-0843">Virulence</keyword>
<dbReference type="InterPro" id="IPR018511">
    <property type="entry name" value="Hemolysin-typ_Ca-bd_CS"/>
</dbReference>
<evidence type="ECO:0000256" key="5">
    <source>
        <dbReference type="ARBA" id="ARBA00022737"/>
    </source>
</evidence>
<dbReference type="RefSeq" id="WP_138863654.1">
    <property type="nucleotide sequence ID" value="NZ_VCPC01000002.1"/>
</dbReference>
<dbReference type="PRINTS" id="PR01488">
    <property type="entry name" value="RTXTOXINA"/>
</dbReference>
<dbReference type="InterPro" id="IPR003995">
    <property type="entry name" value="RTX_toxin_determinant-A"/>
</dbReference>
<dbReference type="SUPFAM" id="SSF51120">
    <property type="entry name" value="beta-Roll"/>
    <property type="match status" value="9"/>
</dbReference>
<keyword evidence="3" id="KW-0964">Secreted</keyword>
<protein>
    <submittedName>
        <fullName evidence="9">Calcium-binding protein</fullName>
    </submittedName>
</protein>
<evidence type="ECO:0000256" key="7">
    <source>
        <dbReference type="ARBA" id="ARBA00023136"/>
    </source>
</evidence>
<evidence type="ECO:0000256" key="4">
    <source>
        <dbReference type="ARBA" id="ARBA00022656"/>
    </source>
</evidence>
<evidence type="ECO:0000256" key="1">
    <source>
        <dbReference type="ARBA" id="ARBA00004370"/>
    </source>
</evidence>
<keyword evidence="10" id="KW-1185">Reference proteome</keyword>
<dbReference type="PANTHER" id="PTHR38340:SF1">
    <property type="entry name" value="S-LAYER PROTEIN"/>
    <property type="match status" value="1"/>
</dbReference>
<dbReference type="PANTHER" id="PTHR38340">
    <property type="entry name" value="S-LAYER PROTEIN"/>
    <property type="match status" value="1"/>
</dbReference>
<sequence>MADQNGTAGDDILNGTDETDRIKGLGGNDTINGLGGNDRLEGGDGNDILDGGAGVDVIIGGDGDDTILGTGFVDGETFQGNGGTDFLDLSGEDRDVEVRLNSSNQRLLADGVTVVLQSIEGVATGDGDDIVRGTDGANLIRTGGGNDFVNAGNGIDDVDLGAGNDTVQDGGNGADTYTGGSGRDTLDYSQSVDGISITRDIGGAVIVTGGRAAGDIFTGFEIIRGSNSADTIEMVNGLDTVEGLGGNDVFIAGAAAATFDGGSGTDAVDYIAATGGVVADLSDQSNNSGFAAGDTYVSIEELRGSLFDDTLAGSAGNDRLFGKEGDDLLIGGAGADRLDGGDGIDTVDYSASATGVTVKLNTNSGSGGDAQGDVIVDVENVIGSAHDDAITGNNADNLIETGAGDDIVNALGGNDIIRTGAGDDVIRASAGADLIDGGAGFDELDYSNAGAALFIGREGPVRGGLADGDTFRNIEQITGTGAGDVMALQEGVEVLSGRNGNDHLTAFGGTFELVGGGDSDTLELVLGEAAATRATFNGGSGTDTLLISGQAGAEDFRDDTLSGLDRLAFSTGLGQDYDVTFLGTQWGFGNVRSNTPFRGSEAITIRIDMGDRTSLNLDNTSLTGMVAGTDRFVITGDADDEAVNGTALNDQIALGDGDDTIRGRAGDDVLDGGNGNDFLQGDRGNDIIFGGDGDDTISGGDGDDVISGGDGADRINGDGGNDIIDYSASDAAVIVNLDARSATGGHASGDVLSGIDGITGSDFDDVLTGQGAGNQINGGRGNDVIDGLGGDDVLDGGGNNDTVNGGSGNDILRGGFGRDILSGGAGADLIDGGNGRDLASYETSNAAVRIDLSGQERAFGGDATGDLLVNIEDALGSRFGDTIAGSAVANVLSGGEGNDILMGRAGHDTLNGDEGDDDLIGGAGNDQLDGGAGLDRAIFSGAFAEFTVTVNADDSVTVVGQGTDTLREIETLVFDDQTVAVSSLPRVIVADSADNVLIGGDGDDLLDGGGGADVVRGGDGDDQVSGGKGADIVGGGTGDDILFGGPGLDTFVFGEGFDRDIIRDYRQGRDSIELDLGLFDELGFTPSGQEVVDIFGTLNSTGKALTFDFGDGDSLKVRDKFGIDLTTFGDDLFLV</sequence>
<evidence type="ECO:0000256" key="6">
    <source>
        <dbReference type="ARBA" id="ARBA00023026"/>
    </source>
</evidence>
<keyword evidence="4" id="KW-0800">Toxin</keyword>
<feature type="region of interest" description="Disordered" evidence="8">
    <location>
        <begin position="163"/>
        <end position="182"/>
    </location>
</feature>
<accession>A0ABY2XAT1</accession>
<evidence type="ECO:0000313" key="9">
    <source>
        <dbReference type="EMBL" id="TMV13098.1"/>
    </source>
</evidence>
<comment type="subcellular location">
    <subcellularLocation>
        <location evidence="1">Membrane</location>
    </subcellularLocation>
    <subcellularLocation>
        <location evidence="2">Secreted</location>
    </subcellularLocation>
</comment>
<dbReference type="PRINTS" id="PR00313">
    <property type="entry name" value="CABNDNGRPT"/>
</dbReference>
<evidence type="ECO:0000256" key="2">
    <source>
        <dbReference type="ARBA" id="ARBA00004613"/>
    </source>
</evidence>
<evidence type="ECO:0000256" key="8">
    <source>
        <dbReference type="SAM" id="MobiDB-lite"/>
    </source>
</evidence>
<reference evidence="9 10" key="1">
    <citation type="submission" date="2019-05" db="EMBL/GenBank/DDBJ databases">
        <title>Marivita sp. nov. isolated from sea sediment.</title>
        <authorList>
            <person name="Kim W."/>
        </authorList>
    </citation>
    <scope>NUCLEOTIDE SEQUENCE [LARGE SCALE GENOMIC DNA]</scope>
    <source>
        <strain evidence="9 10">CAU 1492</strain>
    </source>
</reference>
<dbReference type="Gene3D" id="2.150.10.10">
    <property type="entry name" value="Serralysin-like metalloprotease, C-terminal"/>
    <property type="match status" value="9"/>
</dbReference>
<dbReference type="PROSITE" id="PS00330">
    <property type="entry name" value="HEMOLYSIN_CALCIUM"/>
    <property type="match status" value="11"/>
</dbReference>
<dbReference type="Pfam" id="PF00353">
    <property type="entry name" value="HemolysinCabind"/>
    <property type="match status" value="12"/>
</dbReference>
<keyword evidence="5" id="KW-0677">Repeat</keyword>
<feature type="region of interest" description="Disordered" evidence="8">
    <location>
        <begin position="1"/>
        <end position="28"/>
    </location>
</feature>
<dbReference type="InterPro" id="IPR001343">
    <property type="entry name" value="Hemolysn_Ca-bd"/>
</dbReference>
<proteinExistence type="predicted"/>
<comment type="caution">
    <text evidence="9">The sequence shown here is derived from an EMBL/GenBank/DDBJ whole genome shotgun (WGS) entry which is preliminary data.</text>
</comment>
<evidence type="ECO:0000313" key="10">
    <source>
        <dbReference type="Proteomes" id="UP001191082"/>
    </source>
</evidence>
<organism evidence="9 10">
    <name type="scientific">Arenibacterium halophilum</name>
    <dbReference type="NCBI Taxonomy" id="2583821"/>
    <lineage>
        <taxon>Bacteria</taxon>
        <taxon>Pseudomonadati</taxon>
        <taxon>Pseudomonadota</taxon>
        <taxon>Alphaproteobacteria</taxon>
        <taxon>Rhodobacterales</taxon>
        <taxon>Paracoccaceae</taxon>
        <taxon>Arenibacterium</taxon>
    </lineage>
</organism>
<evidence type="ECO:0000256" key="3">
    <source>
        <dbReference type="ARBA" id="ARBA00022525"/>
    </source>
</evidence>
<name>A0ABY2XAT1_9RHOB</name>
<keyword evidence="7" id="KW-0472">Membrane</keyword>
<dbReference type="Proteomes" id="UP001191082">
    <property type="component" value="Unassembled WGS sequence"/>
</dbReference>
<dbReference type="InterPro" id="IPR050557">
    <property type="entry name" value="RTX_toxin/Mannuronan_C5-epim"/>
</dbReference>
<gene>
    <name evidence="9" type="ORF">FGK64_09980</name>
</gene>
<dbReference type="InterPro" id="IPR011049">
    <property type="entry name" value="Serralysin-like_metalloprot_C"/>
</dbReference>